<evidence type="ECO:0000259" key="9">
    <source>
        <dbReference type="Pfam" id="PF01895"/>
    </source>
</evidence>
<organism evidence="10 11">
    <name type="scientific">Acetobacter garciniae</name>
    <dbReference type="NCBI Taxonomy" id="2817435"/>
    <lineage>
        <taxon>Bacteria</taxon>
        <taxon>Pseudomonadati</taxon>
        <taxon>Pseudomonadota</taxon>
        <taxon>Alphaproteobacteria</taxon>
        <taxon>Acetobacterales</taxon>
        <taxon>Acetobacteraceae</taxon>
        <taxon>Acetobacter</taxon>
    </lineage>
</organism>
<sequence>MGNEPAHTITRYDQELESLRGIVARMGGLVERQTAQAVAAVVDQNEDAAREPPMLDPEVDTLEREAEQLAIRILALRAPMAVDLRQIVAVLKMSGDLERIGDYASSIARRALKVEPLDGALSFSALRAMGRLVQENLHRAVEAMVENDAERAKEVWNADTAVDELYTTMFRELVTYMMEDPRNIGPCIHLLFVAKNLERIGDHATNIAERVYYAVTGEMLPSERPRGGEAAKKPASQGE</sequence>
<dbReference type="InterPro" id="IPR028366">
    <property type="entry name" value="PhoU"/>
</dbReference>
<dbReference type="NCBIfam" id="TIGR02135">
    <property type="entry name" value="phoU_full"/>
    <property type="match status" value="1"/>
</dbReference>
<comment type="caution">
    <text evidence="10">The sequence shown here is derived from an EMBL/GenBank/DDBJ whole genome shotgun (WGS) entry which is preliminary data.</text>
</comment>
<dbReference type="PIRSF" id="PIRSF003107">
    <property type="entry name" value="PhoU"/>
    <property type="match status" value="1"/>
</dbReference>
<feature type="domain" description="PhoU" evidence="9">
    <location>
        <begin position="126"/>
        <end position="211"/>
    </location>
</feature>
<dbReference type="GO" id="GO:0030643">
    <property type="term" value="P:intracellular phosphate ion homeostasis"/>
    <property type="evidence" value="ECO:0007669"/>
    <property type="project" value="InterPro"/>
</dbReference>
<comment type="function">
    <text evidence="7 8">Plays a role in the regulation of phosphate uptake.</text>
</comment>
<comment type="subcellular location">
    <subcellularLocation>
        <location evidence="1 8">Cytoplasm</location>
    </subcellularLocation>
</comment>
<evidence type="ECO:0000256" key="6">
    <source>
        <dbReference type="ARBA" id="ARBA00022592"/>
    </source>
</evidence>
<feature type="domain" description="PhoU" evidence="9">
    <location>
        <begin position="23"/>
        <end position="110"/>
    </location>
</feature>
<dbReference type="Pfam" id="PF01895">
    <property type="entry name" value="PhoU"/>
    <property type="match status" value="2"/>
</dbReference>
<dbReference type="SUPFAM" id="SSF109755">
    <property type="entry name" value="PhoU-like"/>
    <property type="match status" value="1"/>
</dbReference>
<keyword evidence="11" id="KW-1185">Reference proteome</keyword>
<gene>
    <name evidence="10" type="primary">phoU</name>
    <name evidence="10" type="ORF">J2D77_06095</name>
</gene>
<protein>
    <recommendedName>
        <fullName evidence="8">Phosphate-specific transport system accessory protein PhoU</fullName>
    </recommendedName>
</protein>
<proteinExistence type="inferred from homology"/>
<evidence type="ECO:0000256" key="1">
    <source>
        <dbReference type="ARBA" id="ARBA00004496"/>
    </source>
</evidence>
<dbReference type="RefSeq" id="WP_207845389.1">
    <property type="nucleotide sequence ID" value="NZ_JAFVMH010000002.1"/>
</dbReference>
<evidence type="ECO:0000256" key="7">
    <source>
        <dbReference type="ARBA" id="ARBA00056181"/>
    </source>
</evidence>
<dbReference type="GO" id="GO:0045936">
    <property type="term" value="P:negative regulation of phosphate metabolic process"/>
    <property type="evidence" value="ECO:0007669"/>
    <property type="project" value="InterPro"/>
</dbReference>
<dbReference type="GO" id="GO:0005737">
    <property type="term" value="C:cytoplasm"/>
    <property type="evidence" value="ECO:0007669"/>
    <property type="project" value="UniProtKB-SubCell"/>
</dbReference>
<keyword evidence="6 8" id="KW-0592">Phosphate transport</keyword>
<dbReference type="PANTHER" id="PTHR42930">
    <property type="entry name" value="PHOSPHATE-SPECIFIC TRANSPORT SYSTEM ACCESSORY PROTEIN PHOU"/>
    <property type="match status" value="1"/>
</dbReference>
<dbReference type="Gene3D" id="1.20.58.220">
    <property type="entry name" value="Phosphate transport system protein phou homolog 2, domain 2"/>
    <property type="match status" value="1"/>
</dbReference>
<evidence type="ECO:0000313" key="11">
    <source>
        <dbReference type="Proteomes" id="UP000664073"/>
    </source>
</evidence>
<evidence type="ECO:0000256" key="8">
    <source>
        <dbReference type="PIRNR" id="PIRNR003107"/>
    </source>
</evidence>
<dbReference type="Proteomes" id="UP000664073">
    <property type="component" value="Unassembled WGS sequence"/>
</dbReference>
<dbReference type="AlphaFoldDB" id="A0A939HJR9"/>
<evidence type="ECO:0000256" key="2">
    <source>
        <dbReference type="ARBA" id="ARBA00008107"/>
    </source>
</evidence>
<evidence type="ECO:0000256" key="5">
    <source>
        <dbReference type="ARBA" id="ARBA00022490"/>
    </source>
</evidence>
<keyword evidence="5 8" id="KW-0963">Cytoplasm</keyword>
<accession>A0A939HJR9</accession>
<evidence type="ECO:0000256" key="3">
    <source>
        <dbReference type="ARBA" id="ARBA00011738"/>
    </source>
</evidence>
<dbReference type="PANTHER" id="PTHR42930:SF3">
    <property type="entry name" value="PHOSPHATE-SPECIFIC TRANSPORT SYSTEM ACCESSORY PROTEIN PHOU"/>
    <property type="match status" value="1"/>
</dbReference>
<dbReference type="EMBL" id="JAFVMH010000002">
    <property type="protein sequence ID" value="MBO1324722.1"/>
    <property type="molecule type" value="Genomic_DNA"/>
</dbReference>
<comment type="subunit">
    <text evidence="3 8">Homodimer.</text>
</comment>
<dbReference type="InterPro" id="IPR038078">
    <property type="entry name" value="PhoU-like_sf"/>
</dbReference>
<comment type="similarity">
    <text evidence="2 8">Belongs to the PhoU family.</text>
</comment>
<dbReference type="GO" id="GO:0006817">
    <property type="term" value="P:phosphate ion transport"/>
    <property type="evidence" value="ECO:0007669"/>
    <property type="project" value="UniProtKB-KW"/>
</dbReference>
<evidence type="ECO:0000313" key="10">
    <source>
        <dbReference type="EMBL" id="MBO1324722.1"/>
    </source>
</evidence>
<reference evidence="10" key="1">
    <citation type="submission" date="2021-03" db="EMBL/GenBank/DDBJ databases">
        <title>The complete genome sequence of Acetobacter sp. TBRC 12339.</title>
        <authorList>
            <person name="Charoenyingcharoen P."/>
            <person name="Yukphan P."/>
        </authorList>
    </citation>
    <scope>NUCLEOTIDE SEQUENCE</scope>
    <source>
        <strain evidence="10">TBRC 12339</strain>
    </source>
</reference>
<evidence type="ECO:0000256" key="4">
    <source>
        <dbReference type="ARBA" id="ARBA00022448"/>
    </source>
</evidence>
<keyword evidence="4 8" id="KW-0813">Transport</keyword>
<name>A0A939HJR9_9PROT</name>
<dbReference type="FunFam" id="1.20.58.220:FF:000004">
    <property type="entry name" value="Phosphate-specific transport system accessory protein PhoU"/>
    <property type="match status" value="1"/>
</dbReference>
<dbReference type="InterPro" id="IPR026022">
    <property type="entry name" value="PhoU_dom"/>
</dbReference>